<name>A0ABN7WN07_GIGMA</name>
<dbReference type="Proteomes" id="UP000789901">
    <property type="component" value="Unassembled WGS sequence"/>
</dbReference>
<keyword evidence="3" id="KW-1185">Reference proteome</keyword>
<evidence type="ECO:0000256" key="1">
    <source>
        <dbReference type="SAM" id="MobiDB-lite"/>
    </source>
</evidence>
<comment type="caution">
    <text evidence="2">The sequence shown here is derived from an EMBL/GenBank/DDBJ whole genome shotgun (WGS) entry which is preliminary data.</text>
</comment>
<evidence type="ECO:0000313" key="2">
    <source>
        <dbReference type="EMBL" id="CAG8834699.1"/>
    </source>
</evidence>
<evidence type="ECO:0000313" key="3">
    <source>
        <dbReference type="Proteomes" id="UP000789901"/>
    </source>
</evidence>
<reference evidence="2 3" key="1">
    <citation type="submission" date="2021-06" db="EMBL/GenBank/DDBJ databases">
        <authorList>
            <person name="Kallberg Y."/>
            <person name="Tangrot J."/>
            <person name="Rosling A."/>
        </authorList>
    </citation>
    <scope>NUCLEOTIDE SEQUENCE [LARGE SCALE GENOMIC DNA]</scope>
    <source>
        <strain evidence="2 3">120-4 pot B 10/14</strain>
    </source>
</reference>
<proteinExistence type="predicted"/>
<sequence length="92" mass="10386">LLKNSSVFESELQAFSGYCSHESLAEYCQTSDNQYIMNTTMLIPFSSQELDLDEFEYHNTYGGSLDDELDSNNDYNTNNNAAQLVPAAQKIQ</sequence>
<dbReference type="EMBL" id="CAJVQB010049962">
    <property type="protein sequence ID" value="CAG8834699.1"/>
    <property type="molecule type" value="Genomic_DNA"/>
</dbReference>
<feature type="non-terminal residue" evidence="2">
    <location>
        <position position="1"/>
    </location>
</feature>
<protein>
    <submittedName>
        <fullName evidence="2">40397_t:CDS:1</fullName>
    </submittedName>
</protein>
<accession>A0ABN7WN07</accession>
<gene>
    <name evidence="2" type="ORF">GMARGA_LOCUS32195</name>
</gene>
<feature type="non-terminal residue" evidence="2">
    <location>
        <position position="92"/>
    </location>
</feature>
<feature type="region of interest" description="Disordered" evidence="1">
    <location>
        <begin position="66"/>
        <end position="92"/>
    </location>
</feature>
<organism evidence="2 3">
    <name type="scientific">Gigaspora margarita</name>
    <dbReference type="NCBI Taxonomy" id="4874"/>
    <lineage>
        <taxon>Eukaryota</taxon>
        <taxon>Fungi</taxon>
        <taxon>Fungi incertae sedis</taxon>
        <taxon>Mucoromycota</taxon>
        <taxon>Glomeromycotina</taxon>
        <taxon>Glomeromycetes</taxon>
        <taxon>Diversisporales</taxon>
        <taxon>Gigasporaceae</taxon>
        <taxon>Gigaspora</taxon>
    </lineage>
</organism>